<evidence type="ECO:0000313" key="2">
    <source>
        <dbReference type="EMBL" id="MBA8880775.1"/>
    </source>
</evidence>
<protein>
    <submittedName>
        <fullName evidence="2">Uncharacterized protein</fullName>
    </submittedName>
</protein>
<name>A0A839ERM7_9HYPH</name>
<organism evidence="2 3">
    <name type="scientific">Phyllobacterium myrsinacearum</name>
    <dbReference type="NCBI Taxonomy" id="28101"/>
    <lineage>
        <taxon>Bacteria</taxon>
        <taxon>Pseudomonadati</taxon>
        <taxon>Pseudomonadota</taxon>
        <taxon>Alphaproteobacteria</taxon>
        <taxon>Hyphomicrobiales</taxon>
        <taxon>Phyllobacteriaceae</taxon>
        <taxon>Phyllobacterium</taxon>
    </lineage>
</organism>
<sequence length="192" mass="21314">MKISGSRLYLPLLVFAALLGWTSSAGAQSFRVCHGYGCYFQTPVTLTSGDRSRIAGIMASGRKSAEAERAAIRRAVQVFELRSTQVIGVADRPKMAFGAAREKGQMDCVDESTNTDHFLRYLQSAGMLRHHSVGRRESRGSFFDGRYPHFAAVLRDASGTLWAVDSWYEPAGGKPDVMRLAEWKERGFNSQR</sequence>
<dbReference type="RefSeq" id="WP_246711888.1">
    <property type="nucleotide sequence ID" value="NZ_JACGXN010000009.1"/>
</dbReference>
<keyword evidence="3" id="KW-1185">Reference proteome</keyword>
<dbReference type="EMBL" id="JACGXN010000009">
    <property type="protein sequence ID" value="MBA8880775.1"/>
    <property type="molecule type" value="Genomic_DNA"/>
</dbReference>
<feature type="signal peptide" evidence="1">
    <location>
        <begin position="1"/>
        <end position="27"/>
    </location>
</feature>
<gene>
    <name evidence="2" type="ORF">FHW16_004500</name>
</gene>
<accession>A0A839ERM7</accession>
<keyword evidence="1" id="KW-0732">Signal</keyword>
<dbReference type="AlphaFoldDB" id="A0A839ERM7"/>
<proteinExistence type="predicted"/>
<reference evidence="2 3" key="1">
    <citation type="submission" date="2020-07" db="EMBL/GenBank/DDBJ databases">
        <title>Genomic Encyclopedia of Type Strains, Phase IV (KMG-V): Genome sequencing to study the core and pangenomes of soil and plant-associated prokaryotes.</title>
        <authorList>
            <person name="Whitman W."/>
        </authorList>
    </citation>
    <scope>NUCLEOTIDE SEQUENCE [LARGE SCALE GENOMIC DNA]</scope>
    <source>
        <strain evidence="2 3">AN3</strain>
    </source>
</reference>
<dbReference type="Proteomes" id="UP000549052">
    <property type="component" value="Unassembled WGS sequence"/>
</dbReference>
<evidence type="ECO:0000256" key="1">
    <source>
        <dbReference type="SAM" id="SignalP"/>
    </source>
</evidence>
<feature type="chain" id="PRO_5032335311" evidence="1">
    <location>
        <begin position="28"/>
        <end position="192"/>
    </location>
</feature>
<comment type="caution">
    <text evidence="2">The sequence shown here is derived from an EMBL/GenBank/DDBJ whole genome shotgun (WGS) entry which is preliminary data.</text>
</comment>
<evidence type="ECO:0000313" key="3">
    <source>
        <dbReference type="Proteomes" id="UP000549052"/>
    </source>
</evidence>